<dbReference type="Proteomes" id="UP001320706">
    <property type="component" value="Unassembled WGS sequence"/>
</dbReference>
<accession>A0ACC3S9H5</accession>
<sequence length="180" mass="20098">MSDIQLSQQYAASSGYAMCATSDVRDIGDFTSVQISGGVSRCGRRTAVESLYRMGNLDAALGRASKIYGVSPKPSIPRRTLTDETRSESRSTCERCPVCRKRHPLRIELAWYKYPCQFDNLDENGGTISIEVCTLREARFRIATNAHGKQQCLPLGSRIHKDLQDGSRHHSHDDRTSYAP</sequence>
<proteinExistence type="predicted"/>
<name>A0ACC3S9H5_9PEZI</name>
<organism evidence="1 2">
    <name type="scientific">Zalaria obscura</name>
    <dbReference type="NCBI Taxonomy" id="2024903"/>
    <lineage>
        <taxon>Eukaryota</taxon>
        <taxon>Fungi</taxon>
        <taxon>Dikarya</taxon>
        <taxon>Ascomycota</taxon>
        <taxon>Pezizomycotina</taxon>
        <taxon>Dothideomycetes</taxon>
        <taxon>Dothideomycetidae</taxon>
        <taxon>Dothideales</taxon>
        <taxon>Zalariaceae</taxon>
        <taxon>Zalaria</taxon>
    </lineage>
</organism>
<gene>
    <name evidence="1" type="ORF">M8818_005826</name>
</gene>
<reference evidence="1" key="1">
    <citation type="submission" date="2024-02" db="EMBL/GenBank/DDBJ databases">
        <title>Metagenome Assembled Genome of Zalaria obscura JY119.</title>
        <authorList>
            <person name="Vighnesh L."/>
            <person name="Jagadeeshwari U."/>
            <person name="Venkata Ramana C."/>
            <person name="Sasikala C."/>
        </authorList>
    </citation>
    <scope>NUCLEOTIDE SEQUENCE</scope>
    <source>
        <strain evidence="1">JY119</strain>
    </source>
</reference>
<protein>
    <submittedName>
        <fullName evidence="1">Uncharacterized protein</fullName>
    </submittedName>
</protein>
<evidence type="ECO:0000313" key="2">
    <source>
        <dbReference type="Proteomes" id="UP001320706"/>
    </source>
</evidence>
<comment type="caution">
    <text evidence="1">The sequence shown here is derived from an EMBL/GenBank/DDBJ whole genome shotgun (WGS) entry which is preliminary data.</text>
</comment>
<dbReference type="EMBL" id="JAMKPW020000034">
    <property type="protein sequence ID" value="KAK8201572.1"/>
    <property type="molecule type" value="Genomic_DNA"/>
</dbReference>
<evidence type="ECO:0000313" key="1">
    <source>
        <dbReference type="EMBL" id="KAK8201572.1"/>
    </source>
</evidence>
<keyword evidence="2" id="KW-1185">Reference proteome</keyword>